<sequence length="78" mass="8520">MSNDEKNLEPPTFSRMLSILGSGKLSGIVTSLSFLKSKQTRNEPFFFGTNTIGLIQGVLDSVILSDNNKPFMCFSNSA</sequence>
<evidence type="ECO:0000313" key="2">
    <source>
        <dbReference type="Proteomes" id="UP000005237"/>
    </source>
</evidence>
<organism evidence="1 2">
    <name type="scientific">Caenorhabditis japonica</name>
    <dbReference type="NCBI Taxonomy" id="281687"/>
    <lineage>
        <taxon>Eukaryota</taxon>
        <taxon>Metazoa</taxon>
        <taxon>Ecdysozoa</taxon>
        <taxon>Nematoda</taxon>
        <taxon>Chromadorea</taxon>
        <taxon>Rhabditida</taxon>
        <taxon>Rhabditina</taxon>
        <taxon>Rhabditomorpha</taxon>
        <taxon>Rhabditoidea</taxon>
        <taxon>Rhabditidae</taxon>
        <taxon>Peloderinae</taxon>
        <taxon>Caenorhabditis</taxon>
    </lineage>
</organism>
<name>A0A8R1EHN3_CAEJA</name>
<dbReference type="Proteomes" id="UP000005237">
    <property type="component" value="Unassembled WGS sequence"/>
</dbReference>
<dbReference type="AlphaFoldDB" id="A0A8R1EHN3"/>
<reference evidence="1" key="2">
    <citation type="submission" date="2022-06" db="UniProtKB">
        <authorList>
            <consortium name="EnsemblMetazoa"/>
        </authorList>
    </citation>
    <scope>IDENTIFICATION</scope>
    <source>
        <strain evidence="1">DF5081</strain>
    </source>
</reference>
<protein>
    <submittedName>
        <fullName evidence="1">Uncharacterized protein</fullName>
    </submittedName>
</protein>
<accession>A0A8R1EHN3</accession>
<proteinExistence type="predicted"/>
<reference evidence="2" key="1">
    <citation type="submission" date="2010-08" db="EMBL/GenBank/DDBJ databases">
        <authorList>
            <consortium name="Caenorhabditis japonica Sequencing Consortium"/>
            <person name="Wilson R.K."/>
        </authorList>
    </citation>
    <scope>NUCLEOTIDE SEQUENCE [LARGE SCALE GENOMIC DNA]</scope>
    <source>
        <strain evidence="2">DF5081</strain>
    </source>
</reference>
<keyword evidence="2" id="KW-1185">Reference proteome</keyword>
<evidence type="ECO:0000313" key="1">
    <source>
        <dbReference type="EnsemblMetazoa" id="CJA35115.1"/>
    </source>
</evidence>
<dbReference type="EnsemblMetazoa" id="CJA35115.1">
    <property type="protein sequence ID" value="CJA35115.1"/>
    <property type="gene ID" value="WBGene00210962"/>
</dbReference>